<dbReference type="EnsemblProtists" id="HpaT809795">
    <property type="protein sequence ID" value="HpaP809795"/>
    <property type="gene ID" value="HpaG809795"/>
</dbReference>
<protein>
    <submittedName>
        <fullName evidence="1">Uncharacterized protein</fullName>
    </submittedName>
</protein>
<evidence type="ECO:0000313" key="1">
    <source>
        <dbReference type="EnsemblProtists" id="HpaP809795"/>
    </source>
</evidence>
<dbReference type="VEuPathDB" id="FungiDB:HpaG809795"/>
<keyword evidence="2" id="KW-1185">Reference proteome</keyword>
<accession>M4BTL0</accession>
<reference evidence="2" key="1">
    <citation type="journal article" date="2010" name="Science">
        <title>Signatures of adaptation to obligate biotrophy in the Hyaloperonospora arabidopsidis genome.</title>
        <authorList>
            <person name="Baxter L."/>
            <person name="Tripathy S."/>
            <person name="Ishaque N."/>
            <person name="Boot N."/>
            <person name="Cabral A."/>
            <person name="Kemen E."/>
            <person name="Thines M."/>
            <person name="Ah-Fong A."/>
            <person name="Anderson R."/>
            <person name="Badejoko W."/>
            <person name="Bittner-Eddy P."/>
            <person name="Boore J.L."/>
            <person name="Chibucos M.C."/>
            <person name="Coates M."/>
            <person name="Dehal P."/>
            <person name="Delehaunty K."/>
            <person name="Dong S."/>
            <person name="Downton P."/>
            <person name="Dumas B."/>
            <person name="Fabro G."/>
            <person name="Fronick C."/>
            <person name="Fuerstenberg S.I."/>
            <person name="Fulton L."/>
            <person name="Gaulin E."/>
            <person name="Govers F."/>
            <person name="Hughes L."/>
            <person name="Humphray S."/>
            <person name="Jiang R.H."/>
            <person name="Judelson H."/>
            <person name="Kamoun S."/>
            <person name="Kyung K."/>
            <person name="Meijer H."/>
            <person name="Minx P."/>
            <person name="Morris P."/>
            <person name="Nelson J."/>
            <person name="Phuntumart V."/>
            <person name="Qutob D."/>
            <person name="Rehmany A."/>
            <person name="Rougon-Cardoso A."/>
            <person name="Ryden P."/>
            <person name="Torto-Alalibo T."/>
            <person name="Studholme D."/>
            <person name="Wang Y."/>
            <person name="Win J."/>
            <person name="Wood J."/>
            <person name="Clifton S.W."/>
            <person name="Rogers J."/>
            <person name="Van den Ackerveken G."/>
            <person name="Jones J.D."/>
            <person name="McDowell J.M."/>
            <person name="Beynon J."/>
            <person name="Tyler B.M."/>
        </authorList>
    </citation>
    <scope>NUCLEOTIDE SEQUENCE [LARGE SCALE GENOMIC DNA]</scope>
    <source>
        <strain evidence="2">Emoy2</strain>
    </source>
</reference>
<evidence type="ECO:0000313" key="2">
    <source>
        <dbReference type="Proteomes" id="UP000011713"/>
    </source>
</evidence>
<dbReference type="Proteomes" id="UP000011713">
    <property type="component" value="Unassembled WGS sequence"/>
</dbReference>
<dbReference type="EMBL" id="JH597849">
    <property type="status" value="NOT_ANNOTATED_CDS"/>
    <property type="molecule type" value="Genomic_DNA"/>
</dbReference>
<dbReference type="HOGENOM" id="CLU_2594886_0_0_1"/>
<dbReference type="AlphaFoldDB" id="M4BTL0"/>
<dbReference type="InParanoid" id="M4BTL0"/>
<reference evidence="1" key="2">
    <citation type="submission" date="2015-06" db="UniProtKB">
        <authorList>
            <consortium name="EnsemblProtists"/>
        </authorList>
    </citation>
    <scope>IDENTIFICATION</scope>
    <source>
        <strain evidence="1">Emoy2</strain>
    </source>
</reference>
<proteinExistence type="predicted"/>
<name>M4BTL0_HYAAE</name>
<organism evidence="1 2">
    <name type="scientific">Hyaloperonospora arabidopsidis (strain Emoy2)</name>
    <name type="common">Downy mildew agent</name>
    <name type="synonym">Peronospora arabidopsidis</name>
    <dbReference type="NCBI Taxonomy" id="559515"/>
    <lineage>
        <taxon>Eukaryota</taxon>
        <taxon>Sar</taxon>
        <taxon>Stramenopiles</taxon>
        <taxon>Oomycota</taxon>
        <taxon>Peronosporomycetes</taxon>
        <taxon>Peronosporales</taxon>
        <taxon>Peronosporaceae</taxon>
        <taxon>Hyaloperonospora</taxon>
    </lineage>
</organism>
<sequence>MFCLWQCGPFKSKLPDNAEAKWSGGELEITRKLYLSSEQGEANEIWFTTSEQGECNEIWFTTKSRSACRCWLNGRARITS</sequence>